<dbReference type="OrthoDB" id="52943at2759"/>
<evidence type="ECO:0000313" key="2">
    <source>
        <dbReference type="EMBL" id="KAG7341116.1"/>
    </source>
</evidence>
<evidence type="ECO:0000313" key="3">
    <source>
        <dbReference type="Proteomes" id="UP000693970"/>
    </source>
</evidence>
<accession>A0A9K3KDC6</accession>
<keyword evidence="3" id="KW-1185">Reference proteome</keyword>
<dbReference type="EMBL" id="JAGRRH010000026">
    <property type="protein sequence ID" value="KAG7341114.1"/>
    <property type="molecule type" value="Genomic_DNA"/>
</dbReference>
<dbReference type="EMBL" id="JAGRRH010000026">
    <property type="protein sequence ID" value="KAG7341116.1"/>
    <property type="molecule type" value="Genomic_DNA"/>
</dbReference>
<proteinExistence type="predicted"/>
<organism evidence="2 3">
    <name type="scientific">Nitzschia inconspicua</name>
    <dbReference type="NCBI Taxonomy" id="303405"/>
    <lineage>
        <taxon>Eukaryota</taxon>
        <taxon>Sar</taxon>
        <taxon>Stramenopiles</taxon>
        <taxon>Ochrophyta</taxon>
        <taxon>Bacillariophyta</taxon>
        <taxon>Bacillariophyceae</taxon>
        <taxon>Bacillariophycidae</taxon>
        <taxon>Bacillariales</taxon>
        <taxon>Bacillariaceae</taxon>
        <taxon>Nitzschia</taxon>
    </lineage>
</organism>
<protein>
    <submittedName>
        <fullName evidence="2">Uncharacterized protein</fullName>
    </submittedName>
</protein>
<gene>
    <name evidence="1" type="ORF">IV203_023065</name>
    <name evidence="2" type="ORF">IV203_023067</name>
</gene>
<evidence type="ECO:0000313" key="1">
    <source>
        <dbReference type="EMBL" id="KAG7341114.1"/>
    </source>
</evidence>
<sequence length="246" mass="28137">MVAEETKEMWRQLRALNPVGDQGITTIDVPTDGNFETNHCKECTDWTTIDEPKNIEAALLKRNRIHFGQAQGTPPTISPLREKINWSASTYESERILVAGENIDSTMLSAAEKLMLTHFRRTTDLDTITAQITEAEWEGKMKVWNENTSTSPSGMHLGHHKAIIKPFPVPENYDYEDPNKPPLCKDLRNDLVQGQLQLVNYAIKHSYCYNRWSKVATFMIQKEPTPKYTDSESYTSMKPISISSWE</sequence>
<dbReference type="Proteomes" id="UP000693970">
    <property type="component" value="Unassembled WGS sequence"/>
</dbReference>
<reference evidence="2" key="2">
    <citation type="submission" date="2021-04" db="EMBL/GenBank/DDBJ databases">
        <authorList>
            <person name="Podell S."/>
        </authorList>
    </citation>
    <scope>NUCLEOTIDE SEQUENCE</scope>
    <source>
        <strain evidence="2">Hildebrandi</strain>
    </source>
</reference>
<name>A0A9K3KDC6_9STRA</name>
<reference evidence="2" key="1">
    <citation type="journal article" date="2021" name="Sci. Rep.">
        <title>Diploid genomic architecture of Nitzschia inconspicua, an elite biomass production diatom.</title>
        <authorList>
            <person name="Oliver A."/>
            <person name="Podell S."/>
            <person name="Pinowska A."/>
            <person name="Traller J.C."/>
            <person name="Smith S.R."/>
            <person name="McClure R."/>
            <person name="Beliaev A."/>
            <person name="Bohutskyi P."/>
            <person name="Hill E.A."/>
            <person name="Rabines A."/>
            <person name="Zheng H."/>
            <person name="Allen L.Z."/>
            <person name="Kuo A."/>
            <person name="Grigoriev I.V."/>
            <person name="Allen A.E."/>
            <person name="Hazlebeck D."/>
            <person name="Allen E.E."/>
        </authorList>
    </citation>
    <scope>NUCLEOTIDE SEQUENCE</scope>
    <source>
        <strain evidence="2">Hildebrandi</strain>
    </source>
</reference>
<dbReference type="AlphaFoldDB" id="A0A9K3KDC6"/>
<comment type="caution">
    <text evidence="2">The sequence shown here is derived from an EMBL/GenBank/DDBJ whole genome shotgun (WGS) entry which is preliminary data.</text>
</comment>